<dbReference type="InterPro" id="IPR040460">
    <property type="entry name" value="Gasdermin_pore"/>
</dbReference>
<comment type="subcellular location">
    <subcellularLocation>
        <location evidence="2">Cell membrane</location>
        <topology evidence="2">Multi-pass membrane protein</topology>
    </subcellularLocation>
    <subcellularLocation>
        <location evidence="1">Cytoplasm</location>
    </subcellularLocation>
</comment>
<dbReference type="InterPro" id="IPR041263">
    <property type="entry name" value="Gasdermin_PUB"/>
</dbReference>
<dbReference type="EMBL" id="WNTK01000011">
    <property type="protein sequence ID" value="KAG9476249.1"/>
    <property type="molecule type" value="Genomic_DNA"/>
</dbReference>
<feature type="domain" description="Gasdermin PUB" evidence="14">
    <location>
        <begin position="298"/>
        <end position="467"/>
    </location>
</feature>
<name>A0A8J6EX19_ELECQ</name>
<dbReference type="GO" id="GO:0012501">
    <property type="term" value="P:programmed cell death"/>
    <property type="evidence" value="ECO:0007669"/>
    <property type="project" value="UniProtKB-KW"/>
</dbReference>
<keyword evidence="12" id="KW-1133">Transmembrane helix</keyword>
<keyword evidence="16" id="KW-1185">Reference proteome</keyword>
<evidence type="ECO:0000256" key="12">
    <source>
        <dbReference type="SAM" id="Phobius"/>
    </source>
</evidence>
<keyword evidence="5" id="KW-1003">Cell membrane</keyword>
<comment type="similarity">
    <text evidence="3">Belongs to the gasdermin family.</text>
</comment>
<feature type="domain" description="Gasdermin pore forming" evidence="13">
    <location>
        <begin position="1"/>
        <end position="244"/>
    </location>
</feature>
<keyword evidence="9 12" id="KW-0472">Membrane</keyword>
<evidence type="ECO:0000256" key="8">
    <source>
        <dbReference type="ARBA" id="ARBA00022692"/>
    </source>
</evidence>
<dbReference type="OrthoDB" id="8815334at2759"/>
<organism evidence="15 16">
    <name type="scientific">Eleutherodactylus coqui</name>
    <name type="common">Puerto Rican coqui</name>
    <dbReference type="NCBI Taxonomy" id="57060"/>
    <lineage>
        <taxon>Eukaryota</taxon>
        <taxon>Metazoa</taxon>
        <taxon>Chordata</taxon>
        <taxon>Craniata</taxon>
        <taxon>Vertebrata</taxon>
        <taxon>Euteleostomi</taxon>
        <taxon>Amphibia</taxon>
        <taxon>Batrachia</taxon>
        <taxon>Anura</taxon>
        <taxon>Neobatrachia</taxon>
        <taxon>Hyloidea</taxon>
        <taxon>Eleutherodactylidae</taxon>
        <taxon>Eleutherodactylinae</taxon>
        <taxon>Eleutherodactylus</taxon>
        <taxon>Eleutherodactylus</taxon>
    </lineage>
</organism>
<evidence type="ECO:0000256" key="2">
    <source>
        <dbReference type="ARBA" id="ARBA00004651"/>
    </source>
</evidence>
<accession>A0A8J6EX19</accession>
<evidence type="ECO:0000256" key="1">
    <source>
        <dbReference type="ARBA" id="ARBA00004496"/>
    </source>
</evidence>
<evidence type="ECO:0000256" key="11">
    <source>
        <dbReference type="ARBA" id="ARBA00023288"/>
    </source>
</evidence>
<evidence type="ECO:0000256" key="6">
    <source>
        <dbReference type="ARBA" id="ARBA00022490"/>
    </source>
</evidence>
<dbReference type="GO" id="GO:0005886">
    <property type="term" value="C:plasma membrane"/>
    <property type="evidence" value="ECO:0007669"/>
    <property type="project" value="UniProtKB-SubCell"/>
</dbReference>
<dbReference type="Pfam" id="PF04598">
    <property type="entry name" value="Gasdermin"/>
    <property type="match status" value="1"/>
</dbReference>
<evidence type="ECO:0000256" key="5">
    <source>
        <dbReference type="ARBA" id="ARBA00022475"/>
    </source>
</evidence>
<evidence type="ECO:0000256" key="9">
    <source>
        <dbReference type="ARBA" id="ARBA00023136"/>
    </source>
</evidence>
<proteinExistence type="inferred from homology"/>
<evidence type="ECO:0000259" key="14">
    <source>
        <dbReference type="Pfam" id="PF17708"/>
    </source>
</evidence>
<dbReference type="PANTHER" id="PTHR15207">
    <property type="entry name" value="NONSYNDROMIC HEARING IMPAIRMENT PROTEIN"/>
    <property type="match status" value="1"/>
</dbReference>
<evidence type="ECO:0000313" key="16">
    <source>
        <dbReference type="Proteomes" id="UP000770717"/>
    </source>
</evidence>
<keyword evidence="10" id="KW-0564">Palmitate</keyword>
<gene>
    <name evidence="15" type="ORF">GDO78_003028</name>
</gene>
<keyword evidence="7" id="KW-1210">Necrosis</keyword>
<reference evidence="15" key="1">
    <citation type="thesis" date="2020" institute="ProQuest LLC" country="789 East Eisenhower Parkway, Ann Arbor, MI, USA">
        <title>Comparative Genomics and Chromosome Evolution.</title>
        <authorList>
            <person name="Mudd A.B."/>
        </authorList>
    </citation>
    <scope>NUCLEOTIDE SEQUENCE</scope>
    <source>
        <strain evidence="15">HN-11 Male</strain>
        <tissue evidence="15">Kidney and liver</tissue>
    </source>
</reference>
<evidence type="ECO:0000313" key="15">
    <source>
        <dbReference type="EMBL" id="KAG9476249.1"/>
    </source>
</evidence>
<dbReference type="Proteomes" id="UP000770717">
    <property type="component" value="Unassembled WGS sequence"/>
</dbReference>
<evidence type="ECO:0000256" key="10">
    <source>
        <dbReference type="ARBA" id="ARBA00023139"/>
    </source>
</evidence>
<keyword evidence="11" id="KW-0449">Lipoprotein</keyword>
<dbReference type="AlphaFoldDB" id="A0A8J6EX19"/>
<evidence type="ECO:0008006" key="17">
    <source>
        <dbReference type="Google" id="ProtNLM"/>
    </source>
</evidence>
<evidence type="ECO:0000256" key="3">
    <source>
        <dbReference type="ARBA" id="ARBA00009279"/>
    </source>
</evidence>
<sequence length="502" mass="55597">MFAKATKNFLRDIDAGGELISISSLNDSDKAQLLSVVAKKKRFWCWQKPKYEFSSCACLLGDVLTEEISIKPVLVESEFVKYEEKSGDAIQGNVGGDFVAIQGNIGGSERTESQSSFGILRKQEVDMQHLMKDVQNRKINLRHAFIQQLHEYRNDILCVLKEKIVTTQKCVISQHSQIEETCQLGGKAKVVKVSVTENVNFKDENTVLEIPAPTAIAYGVVELLVKQDGHFEFCLLSEKQGGFDKQSSIKYPSCTSVLYDTPSPRDFDVVDGFTDVSVDGKPVPSNAALSVLNPGILELTKQFALFQQLPAPNREELYNLLCEVLDDGQTVSQIQAVVEGICLGSKPGLKCLSELKLPDKERARRILSLIGYDLQDEKPTEPSTKDLIAAFHILTSALDEMPDSALTILGACCRLHLLPALCALPNITSDEGLCSRTEPLLSDIIDHGVFQIVQRLYSLSNMRLEMNEKAVLALTFKDPGFLPLILYIAMSGFNALINKQKF</sequence>
<dbReference type="InterPro" id="IPR042377">
    <property type="entry name" value="GSDME"/>
</dbReference>
<keyword evidence="4" id="KW-1134">Transmembrane beta strand</keyword>
<evidence type="ECO:0000256" key="4">
    <source>
        <dbReference type="ARBA" id="ARBA00022452"/>
    </source>
</evidence>
<keyword evidence="8 12" id="KW-0812">Transmembrane</keyword>
<keyword evidence="6" id="KW-0963">Cytoplasm</keyword>
<dbReference type="PANTHER" id="PTHR15207:SF1">
    <property type="entry name" value="GASDERMIN-E"/>
    <property type="match status" value="1"/>
</dbReference>
<protein>
    <recommendedName>
        <fullName evidence="17">Non-syndromic hearing impairment protein 5</fullName>
    </recommendedName>
</protein>
<dbReference type="Pfam" id="PF17708">
    <property type="entry name" value="Gasdermin_C"/>
    <property type="match status" value="1"/>
</dbReference>
<evidence type="ECO:0000256" key="7">
    <source>
        <dbReference type="ARBA" id="ARBA00022590"/>
    </source>
</evidence>
<comment type="caution">
    <text evidence="15">The sequence shown here is derived from an EMBL/GenBank/DDBJ whole genome shotgun (WGS) entry which is preliminary data.</text>
</comment>
<feature type="transmembrane region" description="Helical" evidence="12">
    <location>
        <begin position="480"/>
        <end position="497"/>
    </location>
</feature>
<evidence type="ECO:0000259" key="13">
    <source>
        <dbReference type="Pfam" id="PF04598"/>
    </source>
</evidence>
<dbReference type="GO" id="GO:0005737">
    <property type="term" value="C:cytoplasm"/>
    <property type="evidence" value="ECO:0007669"/>
    <property type="project" value="UniProtKB-SubCell"/>
</dbReference>